<sequence>MRLLLSTRRLKGSHIPIATLLAYISITLSGFATDIYIPSMPHMARDIYTSESLIQLTLSVFLISYGVSQWIAGSVLDIFGRYRLNLLSLALFTLASFIISISSSIWVILLMRFIHGISISFIAVSKRSYFVDVFKGEEQKRYVSIITMVWAMAPILAPFIGGYLEEILNWRANFYFLTFLGFVLLLFELFFSGETIQHYTHPTFKSIWSTNKMILKEPSFLKGVIVCGISYGMVMFYGLSGTFILQHQMGYSAVIVGFASLILGLSWLAGGYWSKRNIEKDIEKRSKKVVVAQGAIVAIMICSSWIVTSIYTLIIFVFLLHMIAGYLFTNYFTRCVTMFPKNAGIAGGLTGGTTYIITSALSYGIAFLMNADDQIQLGIGYLILVILGFIVLASFKKR</sequence>
<dbReference type="InterPro" id="IPR036259">
    <property type="entry name" value="MFS_trans_sf"/>
</dbReference>
<dbReference type="GO" id="GO:0015385">
    <property type="term" value="F:sodium:proton antiporter activity"/>
    <property type="evidence" value="ECO:0007669"/>
    <property type="project" value="TreeGrafter"/>
</dbReference>
<dbReference type="InterPro" id="IPR011701">
    <property type="entry name" value="MFS"/>
</dbReference>
<comment type="subcellular location">
    <subcellularLocation>
        <location evidence="1">Membrane</location>
        <topology evidence="1">Multi-pass membrane protein</topology>
    </subcellularLocation>
</comment>
<dbReference type="GO" id="GO:1990961">
    <property type="term" value="P:xenobiotic detoxification by transmembrane export across the plasma membrane"/>
    <property type="evidence" value="ECO:0007669"/>
    <property type="project" value="TreeGrafter"/>
</dbReference>
<dbReference type="AlphaFoldDB" id="A0A926Q1Q3"/>
<proteinExistence type="predicted"/>
<feature type="transmembrane region" description="Helical" evidence="6">
    <location>
        <begin position="84"/>
        <end position="107"/>
    </location>
</feature>
<feature type="transmembrane region" description="Helical" evidence="6">
    <location>
        <begin position="251"/>
        <end position="269"/>
    </location>
</feature>
<feature type="transmembrane region" description="Helical" evidence="6">
    <location>
        <begin position="289"/>
        <end position="307"/>
    </location>
</feature>
<feature type="transmembrane region" description="Helical" evidence="6">
    <location>
        <begin position="375"/>
        <end position="395"/>
    </location>
</feature>
<keyword evidence="2" id="KW-0813">Transport</keyword>
<protein>
    <submittedName>
        <fullName evidence="8">MFS transporter</fullName>
    </submittedName>
</protein>
<keyword evidence="5 6" id="KW-0472">Membrane</keyword>
<dbReference type="RefSeq" id="WP_187964966.1">
    <property type="nucleotide sequence ID" value="NZ_JACVDC010000015.1"/>
</dbReference>
<name>A0A926Q1Q3_9FLAO</name>
<dbReference type="Proteomes" id="UP000653730">
    <property type="component" value="Unassembled WGS sequence"/>
</dbReference>
<evidence type="ECO:0000256" key="3">
    <source>
        <dbReference type="ARBA" id="ARBA00022692"/>
    </source>
</evidence>
<evidence type="ECO:0000313" key="8">
    <source>
        <dbReference type="EMBL" id="MBC9795818.1"/>
    </source>
</evidence>
<evidence type="ECO:0000256" key="5">
    <source>
        <dbReference type="ARBA" id="ARBA00023136"/>
    </source>
</evidence>
<keyword evidence="9" id="KW-1185">Reference proteome</keyword>
<dbReference type="PANTHER" id="PTHR23502">
    <property type="entry name" value="MAJOR FACILITATOR SUPERFAMILY"/>
    <property type="match status" value="1"/>
</dbReference>
<evidence type="ECO:0000256" key="2">
    <source>
        <dbReference type="ARBA" id="ARBA00022448"/>
    </source>
</evidence>
<comment type="caution">
    <text evidence="8">The sequence shown here is derived from an EMBL/GenBank/DDBJ whole genome shotgun (WGS) entry which is preliminary data.</text>
</comment>
<dbReference type="InterPro" id="IPR020846">
    <property type="entry name" value="MFS_dom"/>
</dbReference>
<keyword evidence="4 6" id="KW-1133">Transmembrane helix</keyword>
<dbReference type="EMBL" id="JACVDC010000015">
    <property type="protein sequence ID" value="MBC9795818.1"/>
    <property type="molecule type" value="Genomic_DNA"/>
</dbReference>
<feature type="transmembrane region" description="Helical" evidence="6">
    <location>
        <begin position="220"/>
        <end position="239"/>
    </location>
</feature>
<feature type="transmembrane region" description="Helical" evidence="6">
    <location>
        <begin position="142"/>
        <end position="160"/>
    </location>
</feature>
<evidence type="ECO:0000256" key="1">
    <source>
        <dbReference type="ARBA" id="ARBA00004141"/>
    </source>
</evidence>
<gene>
    <name evidence="8" type="ORF">IBL28_07565</name>
</gene>
<accession>A0A926Q1Q3</accession>
<dbReference type="Gene3D" id="1.20.1720.10">
    <property type="entry name" value="Multidrug resistance protein D"/>
    <property type="match status" value="1"/>
</dbReference>
<evidence type="ECO:0000313" key="9">
    <source>
        <dbReference type="Proteomes" id="UP000653730"/>
    </source>
</evidence>
<dbReference type="GO" id="GO:0005886">
    <property type="term" value="C:plasma membrane"/>
    <property type="evidence" value="ECO:0007669"/>
    <property type="project" value="TreeGrafter"/>
</dbReference>
<dbReference type="Pfam" id="PF07690">
    <property type="entry name" value="MFS_1"/>
    <property type="match status" value="1"/>
</dbReference>
<evidence type="ECO:0000259" key="7">
    <source>
        <dbReference type="PROSITE" id="PS50850"/>
    </source>
</evidence>
<feature type="transmembrane region" description="Helical" evidence="6">
    <location>
        <begin position="172"/>
        <end position="191"/>
    </location>
</feature>
<dbReference type="PANTHER" id="PTHR23502:SF132">
    <property type="entry name" value="POLYAMINE TRANSPORTER 2-RELATED"/>
    <property type="match status" value="1"/>
</dbReference>
<evidence type="ECO:0000256" key="6">
    <source>
        <dbReference type="SAM" id="Phobius"/>
    </source>
</evidence>
<dbReference type="SUPFAM" id="SSF103473">
    <property type="entry name" value="MFS general substrate transporter"/>
    <property type="match status" value="1"/>
</dbReference>
<keyword evidence="3 6" id="KW-0812">Transmembrane</keyword>
<dbReference type="PROSITE" id="PS50850">
    <property type="entry name" value="MFS"/>
    <property type="match status" value="1"/>
</dbReference>
<organism evidence="8 9">
    <name type="scientific">Sinomicrobium weinanense</name>
    <dbReference type="NCBI Taxonomy" id="2842200"/>
    <lineage>
        <taxon>Bacteria</taxon>
        <taxon>Pseudomonadati</taxon>
        <taxon>Bacteroidota</taxon>
        <taxon>Flavobacteriia</taxon>
        <taxon>Flavobacteriales</taxon>
        <taxon>Flavobacteriaceae</taxon>
        <taxon>Sinomicrobium</taxon>
    </lineage>
</organism>
<feature type="transmembrane region" description="Helical" evidence="6">
    <location>
        <begin position="52"/>
        <end position="72"/>
    </location>
</feature>
<feature type="transmembrane region" description="Helical" evidence="6">
    <location>
        <begin position="313"/>
        <end position="333"/>
    </location>
</feature>
<evidence type="ECO:0000256" key="4">
    <source>
        <dbReference type="ARBA" id="ARBA00022989"/>
    </source>
</evidence>
<feature type="domain" description="Major facilitator superfamily (MFS) profile" evidence="7">
    <location>
        <begin position="18"/>
        <end position="398"/>
    </location>
</feature>
<feature type="transmembrane region" description="Helical" evidence="6">
    <location>
        <begin position="12"/>
        <end position="32"/>
    </location>
</feature>
<reference evidence="8 9" key="1">
    <citation type="submission" date="2020-09" db="EMBL/GenBank/DDBJ databases">
        <title>Sinomicrobium weinanense sp. nov., a halophilic bacteria isolated from saline-alkali soil.</title>
        <authorList>
            <person name="Wu P."/>
            <person name="Ren H."/>
            <person name="Mei Y."/>
            <person name="Liang Y."/>
            <person name="Chen Z."/>
        </authorList>
    </citation>
    <scope>NUCLEOTIDE SEQUENCE [LARGE SCALE GENOMIC DNA]</scope>
    <source>
        <strain evidence="8 9">FJxs</strain>
    </source>
</reference>
<feature type="transmembrane region" description="Helical" evidence="6">
    <location>
        <begin position="345"/>
        <end position="369"/>
    </location>
</feature>